<dbReference type="NCBIfam" id="TIGR00089">
    <property type="entry name" value="MiaB/RimO family radical SAM methylthiotransferase"/>
    <property type="match status" value="1"/>
</dbReference>
<dbReference type="SFLD" id="SFLDF00274">
    <property type="entry name" value="ribosomal_protein_S12_methylth"/>
    <property type="match status" value="1"/>
</dbReference>
<evidence type="ECO:0000256" key="6">
    <source>
        <dbReference type="ARBA" id="ARBA00023004"/>
    </source>
</evidence>
<dbReference type="InterPro" id="IPR005840">
    <property type="entry name" value="Ribosomal_uS12_MeSTrfase_RimO"/>
</dbReference>
<dbReference type="NCBIfam" id="TIGR01125">
    <property type="entry name" value="30S ribosomal protein S12 methylthiotransferase RimO"/>
    <property type="match status" value="1"/>
</dbReference>
<comment type="caution">
    <text evidence="10">The sequence shown here is derived from an EMBL/GenBank/DDBJ whole genome shotgun (WGS) entry which is preliminary data.</text>
</comment>
<sequence>MKVNLISLGCPKNLVDSEVILGKLGEVGYALTPSAEDADIVIINTCSFIDKARRESYQVISRIISQKKSSQKLIVCGCLPQLEGRKLFFKFPQIDVLLGSADFYRIDKVISELGKGRSHLFSVNEPSFIYNSSFPRFLSTPPSYAYLKIAEGCSNRCSYCLIPQLRGKYRSREPQDVIKEARILVDWGVKELILIAQDTTFYGWDLDKKSSLIYLLEQLEKIDKLEWIRLLYTHPSHFTSSLTRVMANSEKICPYIDLPLQHTHNRVLAKMKRPEFQVAEKLIDKLRNNIPGLTLRTTFMVGFPGEGEEHFNKLLKDVERLKFEWLGVFTYSPQKDTPAYGLAPEVPANIKEKRYQELMQLQQPITHKFNEKRVGSICSILVDKKNEGHTQFQTPEIDGKVFFAREHKPGQYFRARISLVKNCYDLLVE</sequence>
<evidence type="ECO:0000256" key="7">
    <source>
        <dbReference type="ARBA" id="ARBA00023014"/>
    </source>
</evidence>
<name>A0A0F9IPW1_9ZZZZ</name>
<keyword evidence="6" id="KW-0408">Iron</keyword>
<dbReference type="InterPro" id="IPR038135">
    <property type="entry name" value="Methylthiotransferase_N_sf"/>
</dbReference>
<keyword evidence="3" id="KW-0963">Cytoplasm</keyword>
<evidence type="ECO:0000259" key="9">
    <source>
        <dbReference type="PROSITE" id="PS51918"/>
    </source>
</evidence>
<evidence type="ECO:0000313" key="10">
    <source>
        <dbReference type="EMBL" id="KKM21934.1"/>
    </source>
</evidence>
<dbReference type="HAMAP" id="MF_01865">
    <property type="entry name" value="MTTase_RimO"/>
    <property type="match status" value="1"/>
</dbReference>
<dbReference type="InterPro" id="IPR023404">
    <property type="entry name" value="rSAM_horseshoe"/>
</dbReference>
<dbReference type="PROSITE" id="PS51449">
    <property type="entry name" value="MTTASE_N"/>
    <property type="match status" value="1"/>
</dbReference>
<dbReference type="InterPro" id="IPR006638">
    <property type="entry name" value="Elp3/MiaA/NifB-like_rSAM"/>
</dbReference>
<dbReference type="CDD" id="cd01335">
    <property type="entry name" value="Radical_SAM"/>
    <property type="match status" value="1"/>
</dbReference>
<dbReference type="InterPro" id="IPR020612">
    <property type="entry name" value="Methylthiotransferase_CS"/>
</dbReference>
<reference evidence="10" key="1">
    <citation type="journal article" date="2015" name="Nature">
        <title>Complex archaea that bridge the gap between prokaryotes and eukaryotes.</title>
        <authorList>
            <person name="Spang A."/>
            <person name="Saw J.H."/>
            <person name="Jorgensen S.L."/>
            <person name="Zaremba-Niedzwiedzka K."/>
            <person name="Martijn J."/>
            <person name="Lind A.E."/>
            <person name="van Eijk R."/>
            <person name="Schleper C."/>
            <person name="Guy L."/>
            <person name="Ettema T.J."/>
        </authorList>
    </citation>
    <scope>NUCLEOTIDE SEQUENCE</scope>
</reference>
<dbReference type="Gene3D" id="2.40.50.140">
    <property type="entry name" value="Nucleic acid-binding proteins"/>
    <property type="match status" value="1"/>
</dbReference>
<evidence type="ECO:0000256" key="1">
    <source>
        <dbReference type="ARBA" id="ARBA00001966"/>
    </source>
</evidence>
<organism evidence="10">
    <name type="scientific">marine sediment metagenome</name>
    <dbReference type="NCBI Taxonomy" id="412755"/>
    <lineage>
        <taxon>unclassified sequences</taxon>
        <taxon>metagenomes</taxon>
        <taxon>ecological metagenomes</taxon>
    </lineage>
</organism>
<dbReference type="InterPro" id="IPR007197">
    <property type="entry name" value="rSAM"/>
</dbReference>
<dbReference type="PANTHER" id="PTHR43837:SF1">
    <property type="entry name" value="RIBOSOMAL PROTEIN US12 METHYLTHIOTRANSFERASE RIMO"/>
    <property type="match status" value="1"/>
</dbReference>
<dbReference type="SFLD" id="SFLDG01082">
    <property type="entry name" value="B12-binding_domain_containing"/>
    <property type="match status" value="1"/>
</dbReference>
<dbReference type="Gene3D" id="3.80.30.20">
    <property type="entry name" value="tm_1862 like domain"/>
    <property type="match status" value="1"/>
</dbReference>
<dbReference type="InterPro" id="IPR058240">
    <property type="entry name" value="rSAM_sf"/>
</dbReference>
<feature type="domain" description="MTTase N-terminal" evidence="8">
    <location>
        <begin position="1"/>
        <end position="115"/>
    </location>
</feature>
<dbReference type="InterPro" id="IPR012340">
    <property type="entry name" value="NA-bd_OB-fold"/>
</dbReference>
<feature type="domain" description="Radical SAM core" evidence="9">
    <location>
        <begin position="139"/>
        <end position="368"/>
    </location>
</feature>
<dbReference type="PROSITE" id="PS01278">
    <property type="entry name" value="MTTASE_RADICAL"/>
    <property type="match status" value="1"/>
</dbReference>
<dbReference type="GO" id="GO:0051539">
    <property type="term" value="F:4 iron, 4 sulfur cluster binding"/>
    <property type="evidence" value="ECO:0007669"/>
    <property type="project" value="UniProtKB-KW"/>
</dbReference>
<gene>
    <name evidence="10" type="ORF">LCGC14_1630450</name>
</gene>
<evidence type="ECO:0000256" key="3">
    <source>
        <dbReference type="ARBA" id="ARBA00022490"/>
    </source>
</evidence>
<dbReference type="Gene3D" id="3.40.50.12160">
    <property type="entry name" value="Methylthiotransferase, N-terminal domain"/>
    <property type="match status" value="1"/>
</dbReference>
<accession>A0A0F9IPW1</accession>
<dbReference type="Pfam" id="PF00919">
    <property type="entry name" value="UPF0004"/>
    <property type="match status" value="1"/>
</dbReference>
<keyword evidence="7" id="KW-0411">Iron-sulfur</keyword>
<evidence type="ECO:0000256" key="5">
    <source>
        <dbReference type="ARBA" id="ARBA00022723"/>
    </source>
</evidence>
<comment type="cofactor">
    <cofactor evidence="1">
        <name>[4Fe-4S] cluster</name>
        <dbReference type="ChEBI" id="CHEBI:49883"/>
    </cofactor>
</comment>
<protein>
    <submittedName>
        <fullName evidence="10">Uncharacterized protein</fullName>
    </submittedName>
</protein>
<dbReference type="InterPro" id="IPR005839">
    <property type="entry name" value="Methylthiotransferase"/>
</dbReference>
<dbReference type="GO" id="GO:0046872">
    <property type="term" value="F:metal ion binding"/>
    <property type="evidence" value="ECO:0007669"/>
    <property type="project" value="UniProtKB-KW"/>
</dbReference>
<dbReference type="EMBL" id="LAZR01013444">
    <property type="protein sequence ID" value="KKM21934.1"/>
    <property type="molecule type" value="Genomic_DNA"/>
</dbReference>
<dbReference type="Pfam" id="PF04055">
    <property type="entry name" value="Radical_SAM"/>
    <property type="match status" value="1"/>
</dbReference>
<dbReference type="GO" id="GO:0005829">
    <property type="term" value="C:cytosol"/>
    <property type="evidence" value="ECO:0007669"/>
    <property type="project" value="TreeGrafter"/>
</dbReference>
<keyword evidence="2" id="KW-0004">4Fe-4S</keyword>
<dbReference type="GO" id="GO:0035599">
    <property type="term" value="F:aspartic acid methylthiotransferase activity"/>
    <property type="evidence" value="ECO:0007669"/>
    <property type="project" value="TreeGrafter"/>
</dbReference>
<dbReference type="SFLD" id="SFLDG01061">
    <property type="entry name" value="methylthiotransferase"/>
    <property type="match status" value="1"/>
</dbReference>
<dbReference type="AlphaFoldDB" id="A0A0F9IPW1"/>
<dbReference type="FunFam" id="3.80.30.20:FF:000001">
    <property type="entry name" value="tRNA-2-methylthio-N(6)-dimethylallyladenosine synthase 2"/>
    <property type="match status" value="1"/>
</dbReference>
<evidence type="ECO:0000256" key="2">
    <source>
        <dbReference type="ARBA" id="ARBA00022485"/>
    </source>
</evidence>
<evidence type="ECO:0000259" key="8">
    <source>
        <dbReference type="PROSITE" id="PS51449"/>
    </source>
</evidence>
<dbReference type="PANTHER" id="PTHR43837">
    <property type="entry name" value="RIBOSOMAL PROTEIN S12 METHYLTHIOTRANSFERASE RIMO"/>
    <property type="match status" value="1"/>
</dbReference>
<dbReference type="GO" id="GO:0006400">
    <property type="term" value="P:tRNA modification"/>
    <property type="evidence" value="ECO:0007669"/>
    <property type="project" value="InterPro"/>
</dbReference>
<dbReference type="SMART" id="SM00729">
    <property type="entry name" value="Elp3"/>
    <property type="match status" value="1"/>
</dbReference>
<dbReference type="SFLD" id="SFLDS00029">
    <property type="entry name" value="Radical_SAM"/>
    <property type="match status" value="1"/>
</dbReference>
<proteinExistence type="inferred from homology"/>
<dbReference type="SUPFAM" id="SSF102114">
    <property type="entry name" value="Radical SAM enzymes"/>
    <property type="match status" value="1"/>
</dbReference>
<dbReference type="PROSITE" id="PS51918">
    <property type="entry name" value="RADICAL_SAM"/>
    <property type="match status" value="1"/>
</dbReference>
<keyword evidence="5" id="KW-0479">Metal-binding</keyword>
<dbReference type="InterPro" id="IPR013848">
    <property type="entry name" value="Methylthiotransferase_N"/>
</dbReference>
<keyword evidence="4" id="KW-0949">S-adenosyl-L-methionine</keyword>
<evidence type="ECO:0000256" key="4">
    <source>
        <dbReference type="ARBA" id="ARBA00022691"/>
    </source>
</evidence>